<evidence type="ECO:0000313" key="2">
    <source>
        <dbReference type="Proteomes" id="UP000002194"/>
    </source>
</evidence>
<name>Q72EY3_NITV2</name>
<evidence type="ECO:0000313" key="1">
    <source>
        <dbReference type="EMBL" id="AAS94918.1"/>
    </source>
</evidence>
<sequence>MAPIKQPCGNSGKHQCRVFNSYRSTSTDYTTY</sequence>
<accession>Q72EY3</accession>
<organism evidence="1 2">
    <name type="scientific">Nitratidesulfovibrio vulgaris (strain ATCC 29579 / DSM 644 / CCUG 34227 / NCIMB 8303 / VKM B-1760 / Hildenborough)</name>
    <name type="common">Desulfovibrio vulgaris</name>
    <dbReference type="NCBI Taxonomy" id="882"/>
    <lineage>
        <taxon>Bacteria</taxon>
        <taxon>Pseudomonadati</taxon>
        <taxon>Thermodesulfobacteriota</taxon>
        <taxon>Desulfovibrionia</taxon>
        <taxon>Desulfovibrionales</taxon>
        <taxon>Desulfovibrionaceae</taxon>
        <taxon>Nitratidesulfovibrio</taxon>
    </lineage>
</organism>
<dbReference type="EnsemblBacteria" id="AAS94918">
    <property type="protein sequence ID" value="AAS94918"/>
    <property type="gene ID" value="DVU_0435"/>
</dbReference>
<dbReference type="EMBL" id="AE017285">
    <property type="protein sequence ID" value="AAS94918.1"/>
    <property type="molecule type" value="Genomic_DNA"/>
</dbReference>
<dbReference type="STRING" id="882.DVU_0435"/>
<dbReference type="AlphaFoldDB" id="Q72EY3"/>
<protein>
    <submittedName>
        <fullName evidence="1">Uncharacterized protein</fullName>
    </submittedName>
</protein>
<dbReference type="Proteomes" id="UP000002194">
    <property type="component" value="Chromosome"/>
</dbReference>
<dbReference type="PaxDb" id="882-DVU_0435"/>
<proteinExistence type="predicted"/>
<keyword evidence="2" id="KW-1185">Reference proteome</keyword>
<dbReference type="KEGG" id="dvu:DVU_0435"/>
<gene>
    <name evidence="1" type="ordered locus">DVU_0435</name>
</gene>
<reference evidence="1 2" key="1">
    <citation type="journal article" date="2004" name="Nat. Biotechnol.">
        <title>The genome sequence of the anaerobic, sulfate-reducing bacterium Desulfovibrio vulgaris Hildenborough.</title>
        <authorList>
            <person name="Heidelberg J.F."/>
            <person name="Seshadri R."/>
            <person name="Haveman S.A."/>
            <person name="Hemme C.L."/>
            <person name="Paulsen I.T."/>
            <person name="Kolonay J.F."/>
            <person name="Eisen J.A."/>
            <person name="Ward N."/>
            <person name="Methe B."/>
            <person name="Brinkac L.M."/>
            <person name="Daugherty S.C."/>
            <person name="Deboy R.T."/>
            <person name="Dodson R.J."/>
            <person name="Durkin A.S."/>
            <person name="Madupu R."/>
            <person name="Nelson W.C."/>
            <person name="Sullivan S.A."/>
            <person name="Fouts D."/>
            <person name="Haft D.H."/>
            <person name="Selengut J."/>
            <person name="Peterson J.D."/>
            <person name="Davidsen T.M."/>
            <person name="Zafar N."/>
            <person name="Zhou L."/>
            <person name="Radune D."/>
            <person name="Dimitrov G."/>
            <person name="Hance M."/>
            <person name="Tran K."/>
            <person name="Khouri H."/>
            <person name="Gill J."/>
            <person name="Utterback T.R."/>
            <person name="Feldblyum T.V."/>
            <person name="Wall J.D."/>
            <person name="Voordouw G."/>
            <person name="Fraser C.M."/>
        </authorList>
    </citation>
    <scope>NUCLEOTIDE SEQUENCE [LARGE SCALE GENOMIC DNA]</scope>
    <source>
        <strain evidence="2">ATCC 29579 / DSM 644 / NCIMB 8303 / VKM B-1760 / Hildenborough</strain>
    </source>
</reference>
<dbReference type="HOGENOM" id="CLU_3389124_0_0_7"/>